<name>A0ABN7BG04_9HEMI</name>
<evidence type="ECO:0000313" key="4">
    <source>
        <dbReference type="Proteomes" id="UP001307889"/>
    </source>
</evidence>
<evidence type="ECO:0008006" key="5">
    <source>
        <dbReference type="Google" id="ProtNLM"/>
    </source>
</evidence>
<reference evidence="3 4" key="1">
    <citation type="submission" date="2023-09" db="EMBL/GenBank/DDBJ databases">
        <title>Nesidiocoris tenuis whole genome shotgun sequence.</title>
        <authorList>
            <person name="Shibata T."/>
            <person name="Shimoda M."/>
            <person name="Kobayashi T."/>
            <person name="Uehara T."/>
        </authorList>
    </citation>
    <scope>NUCLEOTIDE SEQUENCE [LARGE SCALE GENOMIC DNA]</scope>
    <source>
        <strain evidence="3 4">Japan</strain>
    </source>
</reference>
<dbReference type="EMBL" id="AP028921">
    <property type="protein sequence ID" value="BET02121.1"/>
    <property type="molecule type" value="Genomic_DNA"/>
</dbReference>
<feature type="coiled-coil region" evidence="1">
    <location>
        <begin position="355"/>
        <end position="385"/>
    </location>
</feature>
<organism evidence="3 4">
    <name type="scientific">Nesidiocoris tenuis</name>
    <dbReference type="NCBI Taxonomy" id="355587"/>
    <lineage>
        <taxon>Eukaryota</taxon>
        <taxon>Metazoa</taxon>
        <taxon>Ecdysozoa</taxon>
        <taxon>Arthropoda</taxon>
        <taxon>Hexapoda</taxon>
        <taxon>Insecta</taxon>
        <taxon>Pterygota</taxon>
        <taxon>Neoptera</taxon>
        <taxon>Paraneoptera</taxon>
        <taxon>Hemiptera</taxon>
        <taxon>Heteroptera</taxon>
        <taxon>Panheteroptera</taxon>
        <taxon>Cimicomorpha</taxon>
        <taxon>Miridae</taxon>
        <taxon>Dicyphina</taxon>
        <taxon>Nesidiocoris</taxon>
    </lineage>
</organism>
<feature type="compositionally biased region" description="Acidic residues" evidence="2">
    <location>
        <begin position="126"/>
        <end position="140"/>
    </location>
</feature>
<accession>A0ABN7BG04</accession>
<keyword evidence="4" id="KW-1185">Reference proteome</keyword>
<protein>
    <recommendedName>
        <fullName evidence="5">DUF4201 domain-containing protein</fullName>
    </recommendedName>
</protein>
<gene>
    <name evidence="3" type="ORF">NTJ_14939</name>
</gene>
<feature type="compositionally biased region" description="Basic and acidic residues" evidence="2">
    <location>
        <begin position="175"/>
        <end position="186"/>
    </location>
</feature>
<evidence type="ECO:0000313" key="3">
    <source>
        <dbReference type="EMBL" id="BET02121.1"/>
    </source>
</evidence>
<feature type="region of interest" description="Disordered" evidence="2">
    <location>
        <begin position="121"/>
        <end position="153"/>
    </location>
</feature>
<proteinExistence type="predicted"/>
<dbReference type="Proteomes" id="UP001307889">
    <property type="component" value="Chromosome 13"/>
</dbReference>
<evidence type="ECO:0000256" key="1">
    <source>
        <dbReference type="SAM" id="Coils"/>
    </source>
</evidence>
<keyword evidence="1" id="KW-0175">Coiled coil</keyword>
<sequence>MGPKKNPEETKKEVIVDGKDLLALKDEELLLFQKQYHDKLSAVEIENALLETEVNMLRNAWKSAEDKLSESDLENIMIRRKLDESRQLMDPDSWKPKEKLFEKQVIYEGVKRNLSKFDRETGEACDFGDNDGSTEDDPESVYDSKPSDDEEKFNADVRHIKTNKRLTNKKQKFDKRMNELKNVREEGESELEEAESSKAESPSVNLDDRALEDIVFGDGSISSDSLSDKTGKSAALERRNIIDDALAGVDFQKRKPPDTYERELRNLALIKEQKWSQVDSRYDDFDECPRVRPKDDGRVFDDFNPIMDEDVDDAVHYYQMKKWLDYDATALVAELRNETDRRIKAVNYVWTKDVKNALAAELQAAEDYDQELREEAQRKIDKELERTQKNEHHLKLLLQGLEEVRKKMVRERYATKMSVEKQQAEEYNFLVQESYDRTVNQLKASTAFNFNTTQAFFMRTTENDISLTHELHAEQKRIERRAKLLKSEVASIKKELAMLEKPLAEKERIARWMETAVAALQKDMRSKHDQERVNVRMTKEIKSIGEETSKFEIENRQMSVALDSLRADLNDVDNFRNHLSQDNVFLKRMNRMTRSNERKIVRLRKNLKDRFGLGDCSFRIVRRHVLKNVERCKRKRLHNLLETKAFNEMSTQLDLRAKDLEVKNHIPMEKLVVNYRKTSANIITTFDEKKIINSIQNRL</sequence>
<feature type="region of interest" description="Disordered" evidence="2">
    <location>
        <begin position="175"/>
        <end position="204"/>
    </location>
</feature>
<evidence type="ECO:0000256" key="2">
    <source>
        <dbReference type="SAM" id="MobiDB-lite"/>
    </source>
</evidence>